<feature type="transmembrane region" description="Helical" evidence="1">
    <location>
        <begin position="6"/>
        <end position="25"/>
    </location>
</feature>
<keyword evidence="3" id="KW-1185">Reference proteome</keyword>
<dbReference type="STRING" id="937218.SAMN06297251_12846"/>
<accession>A0A1W2EMC1</accession>
<feature type="transmembrane region" description="Helical" evidence="1">
    <location>
        <begin position="32"/>
        <end position="51"/>
    </location>
</feature>
<keyword evidence="1" id="KW-0472">Membrane</keyword>
<dbReference type="InterPro" id="IPR020017">
    <property type="entry name" value="XapX_domain"/>
</dbReference>
<keyword evidence="1" id="KW-1133">Transmembrane helix</keyword>
<organism evidence="2 3">
    <name type="scientific">Fulvimarina manganoxydans</name>
    <dbReference type="NCBI Taxonomy" id="937218"/>
    <lineage>
        <taxon>Bacteria</taxon>
        <taxon>Pseudomonadati</taxon>
        <taxon>Pseudomonadota</taxon>
        <taxon>Alphaproteobacteria</taxon>
        <taxon>Hyphomicrobiales</taxon>
        <taxon>Aurantimonadaceae</taxon>
        <taxon>Fulvimarina</taxon>
    </lineage>
</organism>
<dbReference type="InterPro" id="IPR009872">
    <property type="entry name" value="DUF1427"/>
</dbReference>
<proteinExistence type="predicted"/>
<dbReference type="EMBL" id="FWXR01000028">
    <property type="protein sequence ID" value="SMD10867.1"/>
    <property type="molecule type" value="Genomic_DNA"/>
</dbReference>
<reference evidence="2 3" key="1">
    <citation type="submission" date="2017-04" db="EMBL/GenBank/DDBJ databases">
        <authorList>
            <person name="Afonso C.L."/>
            <person name="Miller P.J."/>
            <person name="Scott M.A."/>
            <person name="Spackman E."/>
            <person name="Goraichik I."/>
            <person name="Dimitrov K.M."/>
            <person name="Suarez D.L."/>
            <person name="Swayne D.E."/>
        </authorList>
    </citation>
    <scope>NUCLEOTIDE SEQUENCE [LARGE SCALE GENOMIC DNA]</scope>
    <source>
        <strain evidence="2 3">CGMCC 1.10972</strain>
    </source>
</reference>
<name>A0A1W2EMC1_9HYPH</name>
<evidence type="ECO:0000313" key="2">
    <source>
        <dbReference type="EMBL" id="SMD10867.1"/>
    </source>
</evidence>
<dbReference type="Pfam" id="PF07235">
    <property type="entry name" value="DUF1427"/>
    <property type="match status" value="1"/>
</dbReference>
<keyword evidence="1" id="KW-0812">Transmembrane</keyword>
<dbReference type="RefSeq" id="WP_084412543.1">
    <property type="nucleotide sequence ID" value="NZ_FWXR01000028.1"/>
</dbReference>
<dbReference type="AlphaFoldDB" id="A0A1W2EMC1"/>
<dbReference type="Proteomes" id="UP000192656">
    <property type="component" value="Unassembled WGS sequence"/>
</dbReference>
<gene>
    <name evidence="2" type="ORF">SAMN06297251_12846</name>
</gene>
<sequence>MSWTPYLVSLAIGILVGVIYGAVQVRSPAPPIIALLGLLGMLAGEAAVQWLRGHGDVVASAMHLKSFAISRHSAPDPKAPPPSHSDI</sequence>
<evidence type="ECO:0000256" key="1">
    <source>
        <dbReference type="SAM" id="Phobius"/>
    </source>
</evidence>
<protein>
    <submittedName>
        <fullName evidence="2">XapX domain-containing protein</fullName>
    </submittedName>
</protein>
<evidence type="ECO:0000313" key="3">
    <source>
        <dbReference type="Proteomes" id="UP000192656"/>
    </source>
</evidence>
<dbReference type="OrthoDB" id="5958061at2"/>
<dbReference type="NCBIfam" id="TIGR03510">
    <property type="entry name" value="XapX"/>
    <property type="match status" value="1"/>
</dbReference>